<reference evidence="1" key="1">
    <citation type="submission" date="2022-12" db="EMBL/GenBank/DDBJ databases">
        <title>Genome Sequence of Lasiodiplodia mahajangana.</title>
        <authorList>
            <person name="Buettner E."/>
        </authorList>
    </citation>
    <scope>NUCLEOTIDE SEQUENCE</scope>
    <source>
        <strain evidence="1">VT137</strain>
    </source>
</reference>
<proteinExistence type="predicted"/>
<dbReference type="Proteomes" id="UP001153332">
    <property type="component" value="Unassembled WGS sequence"/>
</dbReference>
<name>A0ACC2JP23_9PEZI</name>
<dbReference type="EMBL" id="JAPUUL010000820">
    <property type="protein sequence ID" value="KAJ8129245.1"/>
    <property type="molecule type" value="Genomic_DNA"/>
</dbReference>
<keyword evidence="2" id="KW-1185">Reference proteome</keyword>
<evidence type="ECO:0000313" key="2">
    <source>
        <dbReference type="Proteomes" id="UP001153332"/>
    </source>
</evidence>
<protein>
    <submittedName>
        <fullName evidence="1">Uncharacterized protein</fullName>
    </submittedName>
</protein>
<gene>
    <name evidence="1" type="ORF">O1611_g4385</name>
</gene>
<evidence type="ECO:0000313" key="1">
    <source>
        <dbReference type="EMBL" id="KAJ8129245.1"/>
    </source>
</evidence>
<organism evidence="1 2">
    <name type="scientific">Lasiodiplodia mahajangana</name>
    <dbReference type="NCBI Taxonomy" id="1108764"/>
    <lineage>
        <taxon>Eukaryota</taxon>
        <taxon>Fungi</taxon>
        <taxon>Dikarya</taxon>
        <taxon>Ascomycota</taxon>
        <taxon>Pezizomycotina</taxon>
        <taxon>Dothideomycetes</taxon>
        <taxon>Dothideomycetes incertae sedis</taxon>
        <taxon>Botryosphaeriales</taxon>
        <taxon>Botryosphaeriaceae</taxon>
        <taxon>Lasiodiplodia</taxon>
    </lineage>
</organism>
<accession>A0ACC2JP23</accession>
<sequence length="587" mass="64576">MLRDLHSYAAILGSGSRIPVADASRETCNASWIHPSGGHPLEKAMSKELNQLRSQGLKPRATSTTSTDDSNYSADMAGNSSSTIPADNFDLPVETVGIGRVVISASIAIEAFRIFASLFHPKLPVLVSVNITAIYNSSPLLFWTIIAIVASHTSVPSADGLFDQIAEPFQDMVRTEALQAPLPLQKIRALLLLCVWPMPVETQRQDPSWLYSGIAVNSALFLGLHRPGPSPPSRNISDYLETPLERIVTWLGCFYVSGFLSMHLGLPVIIGSSSELARVATCLQEYPIPREFAAEIKLQAIIADFTNLLSHTASDGAIDSSILHLLDRDLEGLRSTYPDQWPRLLEFNTLVAKLHMYGLVITKDRVGSTARETLLKLSFSISLRIIYLANVRHNENLPEVYGLSSKCQQGALPKAYFKGLAFTTAFLLRYFSLNALASVEEQQLAANHVVLSHSIFKSYSSRPTDEMGRVATIFEELCQYGPMTIDSQQVAPGGRGGVAILMRAMRSAQQKYNTPASNIEPLVPPTEQSIPTYSNLISMDPFGVSMNQTLGPWDMDMIFSDQYWNDPTLDALNLPFLDAPFQPRPTD</sequence>
<comment type="caution">
    <text evidence="1">The sequence shown here is derived from an EMBL/GenBank/DDBJ whole genome shotgun (WGS) entry which is preliminary data.</text>
</comment>